<proteinExistence type="predicted"/>
<organism evidence="2 3">
    <name type="scientific">Rhodopila globiformis</name>
    <name type="common">Rhodopseudomonas globiformis</name>
    <dbReference type="NCBI Taxonomy" id="1071"/>
    <lineage>
        <taxon>Bacteria</taxon>
        <taxon>Pseudomonadati</taxon>
        <taxon>Pseudomonadota</taxon>
        <taxon>Alphaproteobacteria</taxon>
        <taxon>Acetobacterales</taxon>
        <taxon>Acetobacteraceae</taxon>
        <taxon>Rhodopila</taxon>
    </lineage>
</organism>
<reference evidence="2 3" key="1">
    <citation type="journal article" date="2018" name="Arch. Microbiol.">
        <title>New insights into the metabolic potential of the phototrophic purple bacterium Rhodopila globiformis DSM 161(T) from its draft genome sequence and evidence for a vanadium-dependent nitrogenase.</title>
        <authorList>
            <person name="Imhoff J.F."/>
            <person name="Rahn T."/>
            <person name="Kunzel S."/>
            <person name="Neulinger S.C."/>
        </authorList>
    </citation>
    <scope>NUCLEOTIDE SEQUENCE [LARGE SCALE GENOMIC DNA]</scope>
    <source>
        <strain evidence="2 3">DSM 161</strain>
    </source>
</reference>
<evidence type="ECO:0000256" key="1">
    <source>
        <dbReference type="SAM" id="Phobius"/>
    </source>
</evidence>
<dbReference type="EMBL" id="NHRY01000182">
    <property type="protein sequence ID" value="PPQ31797.1"/>
    <property type="molecule type" value="Genomic_DNA"/>
</dbReference>
<protein>
    <submittedName>
        <fullName evidence="2">Uncharacterized protein</fullName>
    </submittedName>
</protein>
<dbReference type="Proteomes" id="UP000239724">
    <property type="component" value="Unassembled WGS sequence"/>
</dbReference>
<dbReference type="RefSeq" id="WP_104519901.1">
    <property type="nucleotide sequence ID" value="NZ_NHRY01000182.1"/>
</dbReference>
<comment type="caution">
    <text evidence="2">The sequence shown here is derived from an EMBL/GenBank/DDBJ whole genome shotgun (WGS) entry which is preliminary data.</text>
</comment>
<gene>
    <name evidence="2" type="ORF">CCS01_16385</name>
</gene>
<evidence type="ECO:0000313" key="2">
    <source>
        <dbReference type="EMBL" id="PPQ31797.1"/>
    </source>
</evidence>
<evidence type="ECO:0000313" key="3">
    <source>
        <dbReference type="Proteomes" id="UP000239724"/>
    </source>
</evidence>
<name>A0A2S6NB21_RHOGL</name>
<feature type="transmembrane region" description="Helical" evidence="1">
    <location>
        <begin position="100"/>
        <end position="120"/>
    </location>
</feature>
<keyword evidence="1" id="KW-0472">Membrane</keyword>
<keyword evidence="1" id="KW-1133">Transmembrane helix</keyword>
<dbReference type="AlphaFoldDB" id="A0A2S6NB21"/>
<keyword evidence="3" id="KW-1185">Reference proteome</keyword>
<accession>A0A2S6NB21</accession>
<sequence length="128" mass="13700">MIVHVAPRCVALVSKDWPSSDISIDLNTVLGVDLKTDAARRVHLVVRFTNGTRVTACTYARMAEAGPDCGRLRVLAGLPAWTGSCDGRATALQRPRRRPMIAATGVIMAVASLGLAVMSLRSDALRLM</sequence>
<keyword evidence="1" id="KW-0812">Transmembrane</keyword>